<dbReference type="InterPro" id="IPR016135">
    <property type="entry name" value="UBQ-conjugating_enzyme/RWD"/>
</dbReference>
<reference evidence="2 3" key="1">
    <citation type="journal article" date="2023" name="BMC Biotechnol.">
        <title>Vitis rotundifolia cv Carlos genome sequencing.</title>
        <authorList>
            <person name="Huff M."/>
            <person name="Hulse-Kemp A."/>
            <person name="Scheffler B."/>
            <person name="Youngblood R."/>
            <person name="Simpson S."/>
            <person name="Babiker E."/>
            <person name="Staton M."/>
        </authorList>
    </citation>
    <scope>NUCLEOTIDE SEQUENCE [LARGE SCALE GENOMIC DNA]</scope>
    <source>
        <tissue evidence="2">Leaf</tissue>
    </source>
</reference>
<dbReference type="AlphaFoldDB" id="A0AA38ZSZ2"/>
<dbReference type="Proteomes" id="UP001168098">
    <property type="component" value="Unassembled WGS sequence"/>
</dbReference>
<proteinExistence type="predicted"/>
<dbReference type="Gene3D" id="3.10.110.10">
    <property type="entry name" value="Ubiquitin Conjugating Enzyme"/>
    <property type="match status" value="1"/>
</dbReference>
<name>A0AA38ZSZ2_VITRO</name>
<evidence type="ECO:0000313" key="2">
    <source>
        <dbReference type="EMBL" id="KAJ9693793.1"/>
    </source>
</evidence>
<organism evidence="2 3">
    <name type="scientific">Vitis rotundifolia</name>
    <name type="common">Muscadine grape</name>
    <dbReference type="NCBI Taxonomy" id="103349"/>
    <lineage>
        <taxon>Eukaryota</taxon>
        <taxon>Viridiplantae</taxon>
        <taxon>Streptophyta</taxon>
        <taxon>Embryophyta</taxon>
        <taxon>Tracheophyta</taxon>
        <taxon>Spermatophyta</taxon>
        <taxon>Magnoliopsida</taxon>
        <taxon>eudicotyledons</taxon>
        <taxon>Gunneridae</taxon>
        <taxon>Pentapetalae</taxon>
        <taxon>rosids</taxon>
        <taxon>Vitales</taxon>
        <taxon>Vitaceae</taxon>
        <taxon>Viteae</taxon>
        <taxon>Vitis</taxon>
    </lineage>
</organism>
<feature type="region of interest" description="Disordered" evidence="1">
    <location>
        <begin position="1"/>
        <end position="20"/>
    </location>
</feature>
<evidence type="ECO:0000256" key="1">
    <source>
        <dbReference type="SAM" id="MobiDB-lite"/>
    </source>
</evidence>
<comment type="caution">
    <text evidence="2">The sequence shown here is derived from an EMBL/GenBank/DDBJ whole genome shotgun (WGS) entry which is preliminary data.</text>
</comment>
<dbReference type="EMBL" id="JARBHA010000008">
    <property type="protein sequence ID" value="KAJ9693793.1"/>
    <property type="molecule type" value="Genomic_DNA"/>
</dbReference>
<keyword evidence="3" id="KW-1185">Reference proteome</keyword>
<protein>
    <submittedName>
        <fullName evidence="2">Uncharacterized protein</fullName>
    </submittedName>
</protein>
<accession>A0AA38ZSZ2</accession>
<sequence>MRKNGIWRGADTNSNSEKGLSKGDANDLLSLLQDQANAIAREVRVMVFNLVKAAQESLSEIVLVGQSHAAIPCSNTDNSIQLFLQDVSICNKGCSSKGPMLKPNSTHRFWRRQPRQEECQQLETYSFSTSLNAAAIEESIHEKVLVDDSMNSEFYDSGMKHIVLENASGL</sequence>
<gene>
    <name evidence="2" type="ORF">PVL29_009654</name>
</gene>
<evidence type="ECO:0000313" key="3">
    <source>
        <dbReference type="Proteomes" id="UP001168098"/>
    </source>
</evidence>